<dbReference type="PANTHER" id="PTHR24202:SF4">
    <property type="entry name" value="E3 UBIQUITIN-PROTEIN LIGASE MIB2-RELATED"/>
    <property type="match status" value="1"/>
</dbReference>
<feature type="region of interest" description="Disordered" evidence="16">
    <location>
        <begin position="412"/>
        <end position="434"/>
    </location>
</feature>
<dbReference type="GO" id="GO:0016567">
    <property type="term" value="P:protein ubiquitination"/>
    <property type="evidence" value="ECO:0007669"/>
    <property type="project" value="UniProtKB-UniPathway"/>
</dbReference>
<dbReference type="OrthoDB" id="2122982at2759"/>
<reference evidence="20 21" key="1">
    <citation type="journal article" date="2019" name="PLoS Biol.">
        <title>Sex chromosomes control vertical transmission of feminizing Wolbachia symbionts in an isopod.</title>
        <authorList>
            <person name="Becking T."/>
            <person name="Chebbi M.A."/>
            <person name="Giraud I."/>
            <person name="Moumen B."/>
            <person name="Laverre T."/>
            <person name="Caubet Y."/>
            <person name="Peccoud J."/>
            <person name="Gilbert C."/>
            <person name="Cordaux R."/>
        </authorList>
    </citation>
    <scope>NUCLEOTIDE SEQUENCE [LARGE SCALE GENOMIC DNA]</scope>
    <source>
        <strain evidence="20">ANa2</strain>
        <tissue evidence="20">Whole body excluding digestive tract and cuticle</tissue>
    </source>
</reference>
<evidence type="ECO:0000259" key="18">
    <source>
        <dbReference type="PROSITE" id="PS50135"/>
    </source>
</evidence>
<evidence type="ECO:0000256" key="13">
    <source>
        <dbReference type="ARBA" id="ARBA00023043"/>
    </source>
</evidence>
<name>A0A5N5TGN0_9CRUS</name>
<dbReference type="Pfam" id="PF00569">
    <property type="entry name" value="ZZ"/>
    <property type="match status" value="1"/>
</dbReference>
<dbReference type="SUPFAM" id="SSF48403">
    <property type="entry name" value="Ankyrin repeat"/>
    <property type="match status" value="1"/>
</dbReference>
<dbReference type="FunFam" id="3.30.60.90:FF:000004">
    <property type="entry name" value="Putative E3 ubiquitin-protein ligase MIB2"/>
    <property type="match status" value="1"/>
</dbReference>
<feature type="repeat" description="ANK" evidence="14">
    <location>
        <begin position="639"/>
        <end position="663"/>
    </location>
</feature>
<evidence type="ECO:0000256" key="6">
    <source>
        <dbReference type="ARBA" id="ARBA00022679"/>
    </source>
</evidence>
<dbReference type="PROSITE" id="PS50088">
    <property type="entry name" value="ANK_REPEAT"/>
    <property type="match status" value="5"/>
</dbReference>
<dbReference type="InterPro" id="IPR013083">
    <property type="entry name" value="Znf_RING/FYVE/PHD"/>
</dbReference>
<dbReference type="GO" id="GO:0007219">
    <property type="term" value="P:Notch signaling pathway"/>
    <property type="evidence" value="ECO:0007669"/>
    <property type="project" value="UniProtKB-KW"/>
</dbReference>
<evidence type="ECO:0000256" key="10">
    <source>
        <dbReference type="ARBA" id="ARBA00022786"/>
    </source>
</evidence>
<keyword evidence="6" id="KW-0808">Transferase</keyword>
<evidence type="ECO:0000259" key="19">
    <source>
        <dbReference type="PROSITE" id="PS51416"/>
    </source>
</evidence>
<evidence type="ECO:0000256" key="8">
    <source>
        <dbReference type="ARBA" id="ARBA00022737"/>
    </source>
</evidence>
<feature type="domain" description="RING-type" evidence="17">
    <location>
        <begin position="975"/>
        <end position="1008"/>
    </location>
</feature>
<feature type="repeat" description="ANK" evidence="14">
    <location>
        <begin position="505"/>
        <end position="537"/>
    </location>
</feature>
<evidence type="ECO:0000256" key="11">
    <source>
        <dbReference type="ARBA" id="ARBA00022833"/>
    </source>
</evidence>
<evidence type="ECO:0000256" key="2">
    <source>
        <dbReference type="ARBA" id="ARBA00004496"/>
    </source>
</evidence>
<keyword evidence="11" id="KW-0862">Zinc</keyword>
<comment type="subcellular location">
    <subcellularLocation>
        <location evidence="2">Cytoplasm</location>
    </subcellularLocation>
</comment>
<keyword evidence="8" id="KW-0677">Repeat</keyword>
<dbReference type="PROSITE" id="PS51416">
    <property type="entry name" value="MIB_HERC2"/>
    <property type="match status" value="2"/>
</dbReference>
<comment type="catalytic activity">
    <reaction evidence="1">
        <text>S-ubiquitinyl-[E2 ubiquitin-conjugating enzyme]-L-cysteine + [acceptor protein]-L-lysine = [E2 ubiquitin-conjugating enzyme]-L-cysteine + N(6)-ubiquitinyl-[acceptor protein]-L-lysine.</text>
        <dbReference type="EC" id="2.3.2.27"/>
    </reaction>
</comment>
<dbReference type="SUPFAM" id="SSF159034">
    <property type="entry name" value="Mib/herc2 domain-like"/>
    <property type="match status" value="2"/>
</dbReference>
<keyword evidence="9 15" id="KW-0863">Zinc-finger</keyword>
<dbReference type="InterPro" id="IPR037252">
    <property type="entry name" value="Mib_Herc2_sf"/>
</dbReference>
<evidence type="ECO:0000256" key="15">
    <source>
        <dbReference type="PROSITE-ProRule" id="PRU00228"/>
    </source>
</evidence>
<dbReference type="Gene3D" id="2.30.30.40">
    <property type="entry name" value="SH3 Domains"/>
    <property type="match status" value="2"/>
</dbReference>
<dbReference type="CDD" id="cd16726">
    <property type="entry name" value="RING-HC_MIB2_rpt1"/>
    <property type="match status" value="1"/>
</dbReference>
<dbReference type="InterPro" id="IPR000433">
    <property type="entry name" value="Znf_ZZ"/>
</dbReference>
<evidence type="ECO:0000256" key="7">
    <source>
        <dbReference type="ARBA" id="ARBA00022723"/>
    </source>
</evidence>
<feature type="repeat" description="ANK" evidence="14">
    <location>
        <begin position="472"/>
        <end position="504"/>
    </location>
</feature>
<dbReference type="PROSITE" id="PS50297">
    <property type="entry name" value="ANK_REP_REGION"/>
    <property type="match status" value="5"/>
</dbReference>
<dbReference type="InterPro" id="IPR040847">
    <property type="entry name" value="SH3_15"/>
</dbReference>
<dbReference type="InterPro" id="IPR010606">
    <property type="entry name" value="Mib_Herc2"/>
</dbReference>
<dbReference type="EMBL" id="SEYY01001135">
    <property type="protein sequence ID" value="KAB7505702.1"/>
    <property type="molecule type" value="Genomic_DNA"/>
</dbReference>
<protein>
    <recommendedName>
        <fullName evidence="4">RING-type E3 ubiquitin transferase</fullName>
        <ecNumber evidence="4">2.3.2.27</ecNumber>
    </recommendedName>
</protein>
<dbReference type="InterPro" id="IPR002110">
    <property type="entry name" value="Ankyrin_rpt"/>
</dbReference>
<dbReference type="FunFam" id="2.30.30.40:FF:000078">
    <property type="entry name" value="Putative e3 ubiquitin-protein ligase mib2"/>
    <property type="match status" value="1"/>
</dbReference>
<dbReference type="SMART" id="SM00184">
    <property type="entry name" value="RING"/>
    <property type="match status" value="2"/>
</dbReference>
<comment type="caution">
    <text evidence="20">The sequence shown here is derived from an EMBL/GenBank/DDBJ whole genome shotgun (WGS) entry which is preliminary data.</text>
</comment>
<feature type="repeat" description="ANK" evidence="14">
    <location>
        <begin position="538"/>
        <end position="570"/>
    </location>
</feature>
<sequence>MGLVEVGMRVVRGPDWRWGEQDGGEGHAGTVVEVGRPGSSTTPDRTVVVQWDAGSRTNYRIGYQSSFDLRLVDNAPVGVRHQNHICDGCKKQGIAGIRWKCARCFDYDLCTSCYMGDKHDINHPFIRYETSSSSGVDINPRKNASKVPLQGIFVGAKVIRGPDWDWGNQDGGEGKWGRVTEIRGWDNESGRSVASVTWLSNTTNVYRVGHKGKVDVKYIQPATNGNIYLQHLPILGKPEDGVNTNGVSSASSAPLQLPFLVGERVRVGVPLEQLRTMQEGHGGWNQKMTEIIDKVGVVHRITDKGDVRVQYEGFPSRWTIHPGALTRVTSFSLGDIVTVISDASRVRDLQKGHGEWIDYMKSILGKNGVIAKVYPDGDLRVNIEGKTWTFNPLCVQIVPHNSEYNNTMKANERLDQTGPSVSSAPSTGSTEIEGPNSLVDQLVREAAQGHTQEVSQILTTHSDKVPVDGRSGGKTCLQVACHQGHLDLVRLLLHHNASLHMADDDGDTPLHYSAFGNQPEIMELLLRKGANINAINKGRCSALHVAVNKQHPACVKLLLKYNCDVNVQDSYGDTALHDAIGKNSIEILEMLGNSPHLLLSLKNKRGFNVLHHAALKGNNFATEKLVQRARQYVDVRKDDGFAALHLAALNGHRQVTETLLTLGRADPDLTNNKRQTPLLLAVSQGHLEVAEFLTNQGANVTAADEDGETALHLALQRQLSVSGTLPEFSPVFTCILTRLQSVNLENNYSLAMACFLVQKGASLTAVNGKGKTPLDFINDTTAIDILQSYTEQSSAPTASVRLDMDLRALDLAAESLRPDVAGTSHSPSRLPPFSECPATPPQHSISQPVSPAHRVIASAPSKIRNPPQNSLDTQEDEFHKFNGEAMEISNEDTEAGNCIICLESPSNVVFHPCTHCVTCEECSSRVKKCLTCRQVVLSKVTQDGRILSSKSRQPSAERLRYLETKIAEIEEAHSCSICMERRRSVAFLCGHGACVVCAHPLKTCHMCRKPITRKINLY</sequence>
<dbReference type="GO" id="GO:0061630">
    <property type="term" value="F:ubiquitin protein ligase activity"/>
    <property type="evidence" value="ECO:0007669"/>
    <property type="project" value="UniProtKB-EC"/>
</dbReference>
<keyword evidence="5" id="KW-0963">Cytoplasm</keyword>
<dbReference type="UniPathway" id="UPA00143"/>
<dbReference type="GO" id="GO:0008270">
    <property type="term" value="F:zinc ion binding"/>
    <property type="evidence" value="ECO:0007669"/>
    <property type="project" value="UniProtKB-KW"/>
</dbReference>
<dbReference type="PROSITE" id="PS01357">
    <property type="entry name" value="ZF_ZZ_1"/>
    <property type="match status" value="1"/>
</dbReference>
<evidence type="ECO:0000256" key="5">
    <source>
        <dbReference type="ARBA" id="ARBA00022490"/>
    </source>
</evidence>
<evidence type="ECO:0000313" key="21">
    <source>
        <dbReference type="Proteomes" id="UP000326759"/>
    </source>
</evidence>
<dbReference type="PRINTS" id="PR01415">
    <property type="entry name" value="ANKYRIN"/>
</dbReference>
<dbReference type="PROSITE" id="PS50089">
    <property type="entry name" value="ZF_RING_2"/>
    <property type="match status" value="2"/>
</dbReference>
<dbReference type="InterPro" id="IPR043145">
    <property type="entry name" value="Znf_ZZ_sf"/>
</dbReference>
<dbReference type="Gene3D" id="3.30.40.10">
    <property type="entry name" value="Zinc/RING finger domain, C3HC4 (zinc finger)"/>
    <property type="match status" value="2"/>
</dbReference>
<dbReference type="GO" id="GO:0005737">
    <property type="term" value="C:cytoplasm"/>
    <property type="evidence" value="ECO:0007669"/>
    <property type="project" value="UniProtKB-SubCell"/>
</dbReference>
<feature type="compositionally biased region" description="Polar residues" evidence="16">
    <location>
        <begin position="417"/>
        <end position="430"/>
    </location>
</feature>
<keyword evidence="12" id="KW-0914">Notch signaling pathway</keyword>
<keyword evidence="21" id="KW-1185">Reference proteome</keyword>
<keyword evidence="13 14" id="KW-0040">ANK repeat</keyword>
<keyword evidence="10" id="KW-0833">Ubl conjugation pathway</keyword>
<dbReference type="PANTHER" id="PTHR24202">
    <property type="entry name" value="E3 UBIQUITIN-PROTEIN LIGASE MIB2"/>
    <property type="match status" value="1"/>
</dbReference>
<keyword evidence="7" id="KW-0479">Metal-binding</keyword>
<dbReference type="FunFam" id="3.30.40.10:FF:000393">
    <property type="entry name" value="CLUMA_CG014158, isoform A"/>
    <property type="match status" value="1"/>
</dbReference>
<dbReference type="Proteomes" id="UP000326759">
    <property type="component" value="Unassembled WGS sequence"/>
</dbReference>
<evidence type="ECO:0000256" key="3">
    <source>
        <dbReference type="ARBA" id="ARBA00004906"/>
    </source>
</evidence>
<dbReference type="SUPFAM" id="SSF57850">
    <property type="entry name" value="RING/U-box"/>
    <property type="match status" value="1"/>
</dbReference>
<dbReference type="InterPro" id="IPR042056">
    <property type="entry name" value="MIB1/2_ZZ"/>
</dbReference>
<feature type="domain" description="MIB/HERC2" evidence="19">
    <location>
        <begin position="144"/>
        <end position="222"/>
    </location>
</feature>
<dbReference type="FunFam" id="2.30.30.40:FF:000044">
    <property type="entry name" value="E3 ubiquitin-protein ligase MIB2, putative"/>
    <property type="match status" value="1"/>
</dbReference>
<dbReference type="InterPro" id="IPR001841">
    <property type="entry name" value="Znf_RING"/>
</dbReference>
<feature type="repeat" description="ANK" evidence="14">
    <location>
        <begin position="673"/>
        <end position="705"/>
    </location>
</feature>
<evidence type="ECO:0000313" key="20">
    <source>
        <dbReference type="EMBL" id="KAB7505702.1"/>
    </source>
</evidence>
<dbReference type="SMART" id="SM00291">
    <property type="entry name" value="ZnF_ZZ"/>
    <property type="match status" value="1"/>
</dbReference>
<dbReference type="SMART" id="SM00248">
    <property type="entry name" value="ANK"/>
    <property type="match status" value="8"/>
</dbReference>
<dbReference type="CDD" id="cd02339">
    <property type="entry name" value="ZZ_Mind_bomb"/>
    <property type="match status" value="1"/>
</dbReference>
<dbReference type="EC" id="2.3.2.27" evidence="4"/>
<proteinExistence type="predicted"/>
<feature type="region of interest" description="Disordered" evidence="16">
    <location>
        <begin position="819"/>
        <end position="848"/>
    </location>
</feature>
<gene>
    <name evidence="20" type="primary">MIB2_0</name>
    <name evidence="20" type="ORF">Anas_07000</name>
</gene>
<dbReference type="CDD" id="cd16520">
    <property type="entry name" value="RING-HC_MIBs-like"/>
    <property type="match status" value="1"/>
</dbReference>
<comment type="pathway">
    <text evidence="3">Protein modification; protein ubiquitination.</text>
</comment>
<dbReference type="Gene3D" id="1.25.40.20">
    <property type="entry name" value="Ankyrin repeat-containing domain"/>
    <property type="match status" value="2"/>
</dbReference>
<evidence type="ECO:0000256" key="9">
    <source>
        <dbReference type="ARBA" id="ARBA00022771"/>
    </source>
</evidence>
<feature type="domain" description="MIB/HERC2" evidence="19">
    <location>
        <begin position="1"/>
        <end position="75"/>
    </location>
</feature>
<dbReference type="Gene3D" id="3.30.60.90">
    <property type="match status" value="1"/>
</dbReference>
<dbReference type="InterPro" id="IPR036770">
    <property type="entry name" value="Ankyrin_rpt-contain_sf"/>
</dbReference>
<evidence type="ECO:0000256" key="16">
    <source>
        <dbReference type="SAM" id="MobiDB-lite"/>
    </source>
</evidence>
<dbReference type="AlphaFoldDB" id="A0A5N5TGN0"/>
<evidence type="ECO:0000256" key="4">
    <source>
        <dbReference type="ARBA" id="ARBA00012483"/>
    </source>
</evidence>
<evidence type="ECO:0000256" key="12">
    <source>
        <dbReference type="ARBA" id="ARBA00022976"/>
    </source>
</evidence>
<feature type="domain" description="ZZ-type" evidence="18">
    <location>
        <begin position="81"/>
        <end position="133"/>
    </location>
</feature>
<accession>A0A5N5TGN0</accession>
<evidence type="ECO:0000256" key="14">
    <source>
        <dbReference type="PROSITE-ProRule" id="PRU00023"/>
    </source>
</evidence>
<evidence type="ECO:0000256" key="1">
    <source>
        <dbReference type="ARBA" id="ARBA00000900"/>
    </source>
</evidence>
<dbReference type="PROSITE" id="PS50135">
    <property type="entry name" value="ZF_ZZ_2"/>
    <property type="match status" value="1"/>
</dbReference>
<evidence type="ECO:0000259" key="17">
    <source>
        <dbReference type="PROSITE" id="PS50089"/>
    </source>
</evidence>
<organism evidence="20 21">
    <name type="scientific">Armadillidium nasatum</name>
    <dbReference type="NCBI Taxonomy" id="96803"/>
    <lineage>
        <taxon>Eukaryota</taxon>
        <taxon>Metazoa</taxon>
        <taxon>Ecdysozoa</taxon>
        <taxon>Arthropoda</taxon>
        <taxon>Crustacea</taxon>
        <taxon>Multicrustacea</taxon>
        <taxon>Malacostraca</taxon>
        <taxon>Eumalacostraca</taxon>
        <taxon>Peracarida</taxon>
        <taxon>Isopoda</taxon>
        <taxon>Oniscidea</taxon>
        <taxon>Crinocheta</taxon>
        <taxon>Armadillidiidae</taxon>
        <taxon>Armadillidium</taxon>
    </lineage>
</organism>
<dbReference type="Pfam" id="PF12796">
    <property type="entry name" value="Ank_2"/>
    <property type="match status" value="3"/>
</dbReference>
<dbReference type="Pfam" id="PF13920">
    <property type="entry name" value="zf-C3HC4_3"/>
    <property type="match status" value="2"/>
</dbReference>
<dbReference type="Pfam" id="PF18346">
    <property type="entry name" value="SH3_15"/>
    <property type="match status" value="2"/>
</dbReference>
<dbReference type="Pfam" id="PF06701">
    <property type="entry name" value="MIB_HERC2"/>
    <property type="match status" value="2"/>
</dbReference>
<feature type="domain" description="RING-type" evidence="17">
    <location>
        <begin position="898"/>
        <end position="933"/>
    </location>
</feature>